<dbReference type="SUPFAM" id="SSF50677">
    <property type="entry name" value="ValRS/IleRS/LeuRS editing domain"/>
    <property type="match status" value="1"/>
</dbReference>
<name>A0A4S4EHM8_CAMSN</name>
<dbReference type="Gene3D" id="3.40.50.620">
    <property type="entry name" value="HUPs"/>
    <property type="match status" value="1"/>
</dbReference>
<keyword evidence="5" id="KW-0648">Protein biosynthesis</keyword>
<dbReference type="InterPro" id="IPR009008">
    <property type="entry name" value="Val/Leu/Ile-tRNA-synth_edit"/>
</dbReference>
<dbReference type="GO" id="GO:0005524">
    <property type="term" value="F:ATP binding"/>
    <property type="evidence" value="ECO:0007669"/>
    <property type="project" value="UniProtKB-KW"/>
</dbReference>
<evidence type="ECO:0000313" key="9">
    <source>
        <dbReference type="EMBL" id="THG15990.1"/>
    </source>
</evidence>
<dbReference type="GO" id="GO:0004822">
    <property type="term" value="F:isoleucine-tRNA ligase activity"/>
    <property type="evidence" value="ECO:0007669"/>
    <property type="project" value="UniProtKB-EC"/>
</dbReference>
<gene>
    <name evidence="9" type="ORF">TEA_010757</name>
</gene>
<dbReference type="GO" id="GO:0032543">
    <property type="term" value="P:mitochondrial translation"/>
    <property type="evidence" value="ECO:0007669"/>
    <property type="project" value="TreeGrafter"/>
</dbReference>
<evidence type="ECO:0000256" key="2">
    <source>
        <dbReference type="ARBA" id="ARBA00022598"/>
    </source>
</evidence>
<dbReference type="PRINTS" id="PR00984">
    <property type="entry name" value="TRNASYNTHILE"/>
</dbReference>
<evidence type="ECO:0000256" key="4">
    <source>
        <dbReference type="ARBA" id="ARBA00022840"/>
    </source>
</evidence>
<keyword evidence="6" id="KW-0030">Aminoacyl-tRNA synthetase</keyword>
<evidence type="ECO:0000313" key="10">
    <source>
        <dbReference type="Proteomes" id="UP000306102"/>
    </source>
</evidence>
<keyword evidence="10" id="KW-1185">Reference proteome</keyword>
<keyword evidence="3" id="KW-0547">Nucleotide-binding</keyword>
<dbReference type="InterPro" id="IPR014729">
    <property type="entry name" value="Rossmann-like_a/b/a_fold"/>
</dbReference>
<feature type="domain" description="Aminoacyl-tRNA synthetase class Ia" evidence="8">
    <location>
        <begin position="215"/>
        <end position="406"/>
    </location>
</feature>
<organism evidence="9 10">
    <name type="scientific">Camellia sinensis var. sinensis</name>
    <name type="common">China tea</name>
    <dbReference type="NCBI Taxonomy" id="542762"/>
    <lineage>
        <taxon>Eukaryota</taxon>
        <taxon>Viridiplantae</taxon>
        <taxon>Streptophyta</taxon>
        <taxon>Embryophyta</taxon>
        <taxon>Tracheophyta</taxon>
        <taxon>Spermatophyta</taxon>
        <taxon>Magnoliopsida</taxon>
        <taxon>eudicotyledons</taxon>
        <taxon>Gunneridae</taxon>
        <taxon>Pentapetalae</taxon>
        <taxon>asterids</taxon>
        <taxon>Ericales</taxon>
        <taxon>Theaceae</taxon>
        <taxon>Camellia</taxon>
    </lineage>
</organism>
<dbReference type="Proteomes" id="UP000306102">
    <property type="component" value="Unassembled WGS sequence"/>
</dbReference>
<proteinExistence type="predicted"/>
<dbReference type="STRING" id="542762.A0A4S4EHM8"/>
<dbReference type="AlphaFoldDB" id="A0A4S4EHM8"/>
<evidence type="ECO:0000256" key="5">
    <source>
        <dbReference type="ARBA" id="ARBA00022917"/>
    </source>
</evidence>
<dbReference type="GO" id="GO:0002161">
    <property type="term" value="F:aminoacyl-tRNA deacylase activity"/>
    <property type="evidence" value="ECO:0007669"/>
    <property type="project" value="InterPro"/>
</dbReference>
<dbReference type="InterPro" id="IPR002301">
    <property type="entry name" value="Ile-tRNA-ligase"/>
</dbReference>
<reference evidence="9 10" key="1">
    <citation type="journal article" date="2018" name="Proc. Natl. Acad. Sci. U.S.A.">
        <title>Draft genome sequence of Camellia sinensis var. sinensis provides insights into the evolution of the tea genome and tea quality.</title>
        <authorList>
            <person name="Wei C."/>
            <person name="Yang H."/>
            <person name="Wang S."/>
            <person name="Zhao J."/>
            <person name="Liu C."/>
            <person name="Gao L."/>
            <person name="Xia E."/>
            <person name="Lu Y."/>
            <person name="Tai Y."/>
            <person name="She G."/>
            <person name="Sun J."/>
            <person name="Cao H."/>
            <person name="Tong W."/>
            <person name="Gao Q."/>
            <person name="Li Y."/>
            <person name="Deng W."/>
            <person name="Jiang X."/>
            <person name="Wang W."/>
            <person name="Chen Q."/>
            <person name="Zhang S."/>
            <person name="Li H."/>
            <person name="Wu J."/>
            <person name="Wang P."/>
            <person name="Li P."/>
            <person name="Shi C."/>
            <person name="Zheng F."/>
            <person name="Jian J."/>
            <person name="Huang B."/>
            <person name="Shan D."/>
            <person name="Shi M."/>
            <person name="Fang C."/>
            <person name="Yue Y."/>
            <person name="Li F."/>
            <person name="Li D."/>
            <person name="Wei S."/>
            <person name="Han B."/>
            <person name="Jiang C."/>
            <person name="Yin Y."/>
            <person name="Xia T."/>
            <person name="Zhang Z."/>
            <person name="Bennetzen J.L."/>
            <person name="Zhao S."/>
            <person name="Wan X."/>
        </authorList>
    </citation>
    <scope>NUCLEOTIDE SEQUENCE [LARGE SCALE GENOMIC DNA]</scope>
    <source>
        <strain evidence="10">cv. Shuchazao</strain>
        <tissue evidence="9">Leaf</tissue>
    </source>
</reference>
<dbReference type="EC" id="6.1.1.5" evidence="1"/>
<accession>A0A4S4EHM8</accession>
<keyword evidence="4" id="KW-0067">ATP-binding</keyword>
<evidence type="ECO:0000256" key="6">
    <source>
        <dbReference type="ARBA" id="ARBA00023146"/>
    </source>
</evidence>
<comment type="caution">
    <text evidence="9">The sequence shown here is derived from an EMBL/GenBank/DDBJ whole genome shotgun (WGS) entry which is preliminary data.</text>
</comment>
<dbReference type="PANTHER" id="PTHR42765:SF1">
    <property type="entry name" value="ISOLEUCINE--TRNA LIGASE, MITOCHONDRIAL"/>
    <property type="match status" value="1"/>
</dbReference>
<dbReference type="Pfam" id="PF00133">
    <property type="entry name" value="tRNA-synt_1"/>
    <property type="match status" value="1"/>
</dbReference>
<dbReference type="FunFam" id="1.10.10.830:FF:000003">
    <property type="entry name" value="Isoleucine--tRNA ligase, chloroplastic/mitochondrial"/>
    <property type="match status" value="1"/>
</dbReference>
<dbReference type="Gene3D" id="1.10.10.830">
    <property type="entry name" value="Ile-tRNA synthetase CP2 domain-like"/>
    <property type="match status" value="1"/>
</dbReference>
<sequence length="536" mass="60532">MWSVLFQMIADFRPTHHFCHAVHIGTIPTNSSSWASTWINCFLVSLPSANQYPKGHVSKSIYANATFRLVSASPTSGSLLGEFLPNLSLAIWTISHWTIPANAGEIWLMAETAPTVSPLNSVAVNSKLQYAVVEVHALLGDASTSPGDRKKRLGNVLKEQNKPFLIIASDLLYIHPIDSRECPVIIGEGYITIESGTGLVHIAPGHEHKYPYDWRCTKKPTIFRATEQWFASVKGFREAAMDAISQSLSDKCYNYTFDSVSKMHIHFQAKNRIPAMTSSHSDRCISRQRTWGVPIPVFYHVESKEPLLNEDTIDHIQSIICQKGSDAWWYMTVNELLPDVYRDKASEYEKGTDTMDAWFDSGSSWAAVLEKRSGLSFPADLYLEGTDQHRGWFQSSLLTSITTKGEIISAICRFLKGSCLRHLLIQLDDHAQGTDCLGQEQGLGTPSGWCLSLGETRTTYDPHLEIIKVHVAWSLELRLRFVKMPCSLLSQRDLHLYQYYRKAFTRRHQFLGKTRDVPYVPPYFEHSHLPVATAEH</sequence>
<evidence type="ECO:0000259" key="8">
    <source>
        <dbReference type="Pfam" id="PF00133"/>
    </source>
</evidence>
<dbReference type="GO" id="GO:0005739">
    <property type="term" value="C:mitochondrion"/>
    <property type="evidence" value="ECO:0007669"/>
    <property type="project" value="TreeGrafter"/>
</dbReference>
<evidence type="ECO:0000256" key="7">
    <source>
        <dbReference type="ARBA" id="ARBA00032665"/>
    </source>
</evidence>
<dbReference type="SUPFAM" id="SSF52374">
    <property type="entry name" value="Nucleotidylyl transferase"/>
    <property type="match status" value="1"/>
</dbReference>
<dbReference type="EMBL" id="SDRB02004362">
    <property type="protein sequence ID" value="THG15990.1"/>
    <property type="molecule type" value="Genomic_DNA"/>
</dbReference>
<evidence type="ECO:0000256" key="1">
    <source>
        <dbReference type="ARBA" id="ARBA00013165"/>
    </source>
</evidence>
<dbReference type="PANTHER" id="PTHR42765">
    <property type="entry name" value="SOLEUCYL-TRNA SYNTHETASE"/>
    <property type="match status" value="1"/>
</dbReference>
<dbReference type="InterPro" id="IPR050081">
    <property type="entry name" value="Ile-tRNA_ligase"/>
</dbReference>
<dbReference type="InterPro" id="IPR002300">
    <property type="entry name" value="aa-tRNA-synth_Ia"/>
</dbReference>
<protein>
    <recommendedName>
        <fullName evidence="1">isoleucine--tRNA ligase</fullName>
        <ecNumber evidence="1">6.1.1.5</ecNumber>
    </recommendedName>
    <alternativeName>
        <fullName evidence="7">Isoleucyl-tRNA synthetase</fullName>
    </alternativeName>
</protein>
<keyword evidence="2" id="KW-0436">Ligase</keyword>
<dbReference type="GO" id="GO:0006428">
    <property type="term" value="P:isoleucyl-tRNA aminoacylation"/>
    <property type="evidence" value="ECO:0007669"/>
    <property type="project" value="InterPro"/>
</dbReference>
<evidence type="ECO:0000256" key="3">
    <source>
        <dbReference type="ARBA" id="ARBA00022741"/>
    </source>
</evidence>